<dbReference type="AlphaFoldDB" id="A0A6M4AY19"/>
<organism evidence="13 14">
    <name type="scientific">Sphingomonas lacunae</name>
    <dbReference type="NCBI Taxonomy" id="2698828"/>
    <lineage>
        <taxon>Bacteria</taxon>
        <taxon>Pseudomonadati</taxon>
        <taxon>Pseudomonadota</taxon>
        <taxon>Alphaproteobacteria</taxon>
        <taxon>Sphingomonadales</taxon>
        <taxon>Sphingomonadaceae</taxon>
        <taxon>Sphingomonas</taxon>
    </lineage>
</organism>
<evidence type="ECO:0000256" key="1">
    <source>
        <dbReference type="ARBA" id="ARBA00001049"/>
    </source>
</evidence>
<comment type="catalytic activity">
    <reaction evidence="1 11">
        <text>an S-substituted glutathione + H2O = an S-substituted L-cysteinylglycine + L-glutamate</text>
        <dbReference type="Rhea" id="RHEA:59468"/>
        <dbReference type="ChEBI" id="CHEBI:15377"/>
        <dbReference type="ChEBI" id="CHEBI:29985"/>
        <dbReference type="ChEBI" id="CHEBI:90779"/>
        <dbReference type="ChEBI" id="CHEBI:143103"/>
        <dbReference type="EC" id="3.4.19.13"/>
    </reaction>
</comment>
<dbReference type="Proteomes" id="UP000503018">
    <property type="component" value="Chromosome"/>
</dbReference>
<comment type="pathway">
    <text evidence="11">Sulfur metabolism; glutathione metabolism.</text>
</comment>
<evidence type="ECO:0000313" key="13">
    <source>
        <dbReference type="EMBL" id="QJQ33676.1"/>
    </source>
</evidence>
<evidence type="ECO:0000256" key="4">
    <source>
        <dbReference type="ARBA" id="ARBA00022679"/>
    </source>
</evidence>
<comment type="PTM">
    <text evidence="11">Cleaved by autocatalysis into a large and a small subunit.</text>
</comment>
<evidence type="ECO:0000313" key="14">
    <source>
        <dbReference type="Proteomes" id="UP000503018"/>
    </source>
</evidence>
<reference evidence="13 14" key="1">
    <citation type="submission" date="2020-01" db="EMBL/GenBank/DDBJ databases">
        <title>Sphingomonas sp. strain CSW-10.</title>
        <authorList>
            <person name="Chen W.-M."/>
        </authorList>
    </citation>
    <scope>NUCLEOTIDE SEQUENCE [LARGE SCALE GENOMIC DNA]</scope>
    <source>
        <strain evidence="13 14">CSW-10</strain>
    </source>
</reference>
<feature type="signal peptide" evidence="12">
    <location>
        <begin position="1"/>
        <end position="22"/>
    </location>
</feature>
<proteinExistence type="inferred from homology"/>
<comment type="catalytic activity">
    <reaction evidence="8 11">
        <text>an N-terminal (5-L-glutamyl)-[peptide] + an alpha-amino acid = 5-L-glutamyl amino acid + an N-terminal L-alpha-aminoacyl-[peptide]</text>
        <dbReference type="Rhea" id="RHEA:23904"/>
        <dbReference type="Rhea" id="RHEA-COMP:9780"/>
        <dbReference type="Rhea" id="RHEA-COMP:9795"/>
        <dbReference type="ChEBI" id="CHEBI:77644"/>
        <dbReference type="ChEBI" id="CHEBI:78597"/>
        <dbReference type="ChEBI" id="CHEBI:78599"/>
        <dbReference type="ChEBI" id="CHEBI:78608"/>
        <dbReference type="EC" id="2.3.2.2"/>
    </reaction>
</comment>
<dbReference type="PANTHER" id="PTHR43199:SF1">
    <property type="entry name" value="GLUTATHIONE HYDROLASE PROENZYME"/>
    <property type="match status" value="1"/>
</dbReference>
<dbReference type="GO" id="GO:0036374">
    <property type="term" value="F:glutathione hydrolase activity"/>
    <property type="evidence" value="ECO:0007669"/>
    <property type="project" value="UniProtKB-UniRule"/>
</dbReference>
<dbReference type="PRINTS" id="PR01210">
    <property type="entry name" value="GGTRANSPTASE"/>
</dbReference>
<dbReference type="EC" id="2.3.2.2" evidence="11"/>
<gene>
    <name evidence="13" type="primary">ggt</name>
    <name evidence="13" type="ORF">GV829_09095</name>
</gene>
<dbReference type="PANTHER" id="PTHR43199">
    <property type="entry name" value="GLUTATHIONE HYDROLASE"/>
    <property type="match status" value="1"/>
</dbReference>
<keyword evidence="11" id="KW-0317">Glutathione biosynthesis</keyword>
<keyword evidence="12" id="KW-0732">Signal</keyword>
<evidence type="ECO:0000256" key="7">
    <source>
        <dbReference type="ARBA" id="ARBA00023315"/>
    </source>
</evidence>
<evidence type="ECO:0000256" key="2">
    <source>
        <dbReference type="ARBA" id="ARBA00001089"/>
    </source>
</evidence>
<keyword evidence="5 11" id="KW-0378">Hydrolase</keyword>
<evidence type="ECO:0000256" key="8">
    <source>
        <dbReference type="ARBA" id="ARBA00047417"/>
    </source>
</evidence>
<feature type="binding site" evidence="10">
    <location>
        <position position="108"/>
    </location>
    <ligand>
        <name>L-glutamate</name>
        <dbReference type="ChEBI" id="CHEBI:29985"/>
    </ligand>
</feature>
<dbReference type="KEGG" id="slan:GV829_09095"/>
<sequence length="571" mass="60739">MIARLWLMIAAMLAGNMQPLAAQQRQLLEYPSIHSPVVGEQGMVVSQNALASQAGAEIIRRGGNAIDAAVAMGFVLAVTLPRAGNIGGDGFMLVHDAATGQDVIFDFRSVAPRTATLSMFVDNQGREAAVATRGYLAPAVPGTVAGLYMAHQRYGRLPWAEVVAPAIALARDGVRLTPDEAFVFGWGRERLSTSTAARATFYKPDGSLYRAGEVVRQPDLAWTLRQIARRGADGFYRGPVAQRIAADMAANGGLITLEDLASYRAVERRPLRGTYRGMEVVTAPPASAGGATLLNMLNILEHFDLAQSGAGSAQSLHIMAEAMKLGYLDRYRFLGDTDFVSTPLAGFISKSYAAERAQLINPAMATPVATMGTGDPLAHESPSTTHYSVADAQGNVVSTTYTLGADFGSGVMIAGTGILLNNQMNNFDHSGAAAALRDGLPMPPNAMAPGKRMLSTMMPTFVMKDGRPWLVTGTPGGSTIIDTVLQIIVNVVDFRLNVDEATHQPRIFQEARDVLRVEPNFNPDTVRLLTAMGHRITSDQTMGSAQSIMIADGLYLGAADPRRPGALAVAP</sequence>
<comment type="catalytic activity">
    <reaction evidence="2 11">
        <text>glutathione + H2O = L-cysteinylglycine + L-glutamate</text>
        <dbReference type="Rhea" id="RHEA:28807"/>
        <dbReference type="ChEBI" id="CHEBI:15377"/>
        <dbReference type="ChEBI" id="CHEBI:29985"/>
        <dbReference type="ChEBI" id="CHEBI:57925"/>
        <dbReference type="ChEBI" id="CHEBI:61694"/>
        <dbReference type="EC" id="3.4.19.13"/>
    </reaction>
</comment>
<keyword evidence="4 11" id="KW-0808">Transferase</keyword>
<feature type="active site" description="Nucleophile" evidence="9">
    <location>
        <position position="384"/>
    </location>
</feature>
<dbReference type="GO" id="GO:0103068">
    <property type="term" value="F:leukotriene C4 gamma-glutamyl transferase activity"/>
    <property type="evidence" value="ECO:0007669"/>
    <property type="project" value="UniProtKB-EC"/>
</dbReference>
<dbReference type="InterPro" id="IPR000101">
    <property type="entry name" value="GGT_peptidase"/>
</dbReference>
<dbReference type="EC" id="3.4.19.13" evidence="11"/>
<dbReference type="SUPFAM" id="SSF56235">
    <property type="entry name" value="N-terminal nucleophile aminohydrolases (Ntn hydrolases)"/>
    <property type="match status" value="1"/>
</dbReference>
<evidence type="ECO:0000256" key="5">
    <source>
        <dbReference type="ARBA" id="ARBA00022801"/>
    </source>
</evidence>
<evidence type="ECO:0000256" key="6">
    <source>
        <dbReference type="ARBA" id="ARBA00023145"/>
    </source>
</evidence>
<feature type="binding site" evidence="10">
    <location>
        <begin position="455"/>
        <end position="456"/>
    </location>
    <ligand>
        <name>L-glutamate</name>
        <dbReference type="ChEBI" id="CHEBI:29985"/>
    </ligand>
</feature>
<keyword evidence="6 11" id="KW-0865">Zymogen</keyword>
<dbReference type="InterPro" id="IPR029055">
    <property type="entry name" value="Ntn_hydrolases_N"/>
</dbReference>
<evidence type="ECO:0000256" key="10">
    <source>
        <dbReference type="PIRSR" id="PIRSR600101-2"/>
    </source>
</evidence>
<dbReference type="InterPro" id="IPR051792">
    <property type="entry name" value="GGT_bact"/>
</dbReference>
<evidence type="ECO:0000256" key="3">
    <source>
        <dbReference type="ARBA" id="ARBA00009381"/>
    </source>
</evidence>
<evidence type="ECO:0000256" key="12">
    <source>
        <dbReference type="SAM" id="SignalP"/>
    </source>
</evidence>
<dbReference type="InterPro" id="IPR043138">
    <property type="entry name" value="GGT_lsub"/>
</dbReference>
<accession>A0A6M4AY19</accession>
<keyword evidence="14" id="KW-1185">Reference proteome</keyword>
<feature type="binding site" evidence="10">
    <location>
        <position position="477"/>
    </location>
    <ligand>
        <name>L-glutamate</name>
        <dbReference type="ChEBI" id="CHEBI:29985"/>
    </ligand>
</feature>
<name>A0A6M4AY19_9SPHN</name>
<dbReference type="GO" id="GO:0006751">
    <property type="term" value="P:glutathione catabolic process"/>
    <property type="evidence" value="ECO:0007669"/>
    <property type="project" value="UniProtKB-UniRule"/>
</dbReference>
<evidence type="ECO:0000256" key="9">
    <source>
        <dbReference type="PIRSR" id="PIRSR600101-1"/>
    </source>
</evidence>
<dbReference type="InterPro" id="IPR043137">
    <property type="entry name" value="GGT_ssub_C"/>
</dbReference>
<protein>
    <recommendedName>
        <fullName evidence="11">Glutathione hydrolase proenzyme</fullName>
        <ecNumber evidence="11">2.3.2.2</ecNumber>
        <ecNumber evidence="11">3.4.19.13</ecNumber>
    </recommendedName>
    <component>
        <recommendedName>
            <fullName evidence="11">Glutathione hydrolase large chain</fullName>
        </recommendedName>
    </component>
    <component>
        <recommendedName>
            <fullName evidence="11">Glutathione hydrolase small chain</fullName>
        </recommendedName>
    </component>
</protein>
<dbReference type="Pfam" id="PF01019">
    <property type="entry name" value="G_glu_transpept"/>
    <property type="match status" value="1"/>
</dbReference>
<dbReference type="UniPathway" id="UPA00204"/>
<comment type="similarity">
    <text evidence="3 11">Belongs to the gamma-glutamyltransferase family.</text>
</comment>
<comment type="subunit">
    <text evidence="11">This enzyme consists of two polypeptide chains, which are synthesized in precursor form from a single polypeptide.</text>
</comment>
<feature type="chain" id="PRO_5026688900" description="Glutathione hydrolase proenzyme" evidence="12">
    <location>
        <begin position="23"/>
        <end position="571"/>
    </location>
</feature>
<dbReference type="Gene3D" id="1.10.246.130">
    <property type="match status" value="1"/>
</dbReference>
<dbReference type="NCBIfam" id="TIGR00066">
    <property type="entry name" value="g_glut_trans"/>
    <property type="match status" value="1"/>
</dbReference>
<dbReference type="Gene3D" id="3.60.20.40">
    <property type="match status" value="1"/>
</dbReference>
<dbReference type="GO" id="GO:0006750">
    <property type="term" value="P:glutathione biosynthetic process"/>
    <property type="evidence" value="ECO:0007669"/>
    <property type="project" value="UniProtKB-KW"/>
</dbReference>
<keyword evidence="7 11" id="KW-0012">Acyltransferase</keyword>
<dbReference type="EMBL" id="CP053015">
    <property type="protein sequence ID" value="QJQ33676.1"/>
    <property type="molecule type" value="Genomic_DNA"/>
</dbReference>
<evidence type="ECO:0000256" key="11">
    <source>
        <dbReference type="RuleBase" id="RU368036"/>
    </source>
</evidence>